<evidence type="ECO:0000313" key="5">
    <source>
        <dbReference type="EMBL" id="KIX92733.1"/>
    </source>
</evidence>
<reference evidence="5 6" key="1">
    <citation type="submission" date="2015-01" db="EMBL/GenBank/DDBJ databases">
        <title>The Genome Sequence of Fonsecaea multimorphosa CBS 102226.</title>
        <authorList>
            <consortium name="The Broad Institute Genomics Platform"/>
            <person name="Cuomo C."/>
            <person name="de Hoog S."/>
            <person name="Gorbushina A."/>
            <person name="Stielow B."/>
            <person name="Teixiera M."/>
            <person name="Abouelleil A."/>
            <person name="Chapman S.B."/>
            <person name="Priest M."/>
            <person name="Young S.K."/>
            <person name="Wortman J."/>
            <person name="Nusbaum C."/>
            <person name="Birren B."/>
        </authorList>
    </citation>
    <scope>NUCLEOTIDE SEQUENCE [LARGE SCALE GENOMIC DNA]</scope>
    <source>
        <strain evidence="5 6">CBS 102226</strain>
    </source>
</reference>
<dbReference type="Proteomes" id="UP000053411">
    <property type="component" value="Unassembled WGS sequence"/>
</dbReference>
<evidence type="ECO:0000313" key="6">
    <source>
        <dbReference type="Proteomes" id="UP000053411"/>
    </source>
</evidence>
<keyword evidence="1" id="KW-0677">Repeat</keyword>
<accession>A0A0D2K8Q3</accession>
<evidence type="ECO:0000256" key="3">
    <source>
        <dbReference type="PROSITE-ProRule" id="PRU00023"/>
    </source>
</evidence>
<dbReference type="AlphaFoldDB" id="A0A0D2K8Q3"/>
<feature type="compositionally biased region" description="Basic and acidic residues" evidence="4">
    <location>
        <begin position="299"/>
        <end position="311"/>
    </location>
</feature>
<feature type="repeat" description="ANK" evidence="3">
    <location>
        <begin position="440"/>
        <end position="472"/>
    </location>
</feature>
<dbReference type="GeneID" id="27717331"/>
<dbReference type="SMART" id="SM00248">
    <property type="entry name" value="ANK"/>
    <property type="match status" value="4"/>
</dbReference>
<keyword evidence="2 3" id="KW-0040">ANK repeat</keyword>
<keyword evidence="6" id="KW-1185">Reference proteome</keyword>
<feature type="region of interest" description="Disordered" evidence="4">
    <location>
        <begin position="228"/>
        <end position="253"/>
    </location>
</feature>
<dbReference type="InterPro" id="IPR002110">
    <property type="entry name" value="Ankyrin_rpt"/>
</dbReference>
<protein>
    <submittedName>
        <fullName evidence="5">Uncharacterized protein</fullName>
    </submittedName>
</protein>
<feature type="region of interest" description="Disordered" evidence="4">
    <location>
        <begin position="276"/>
        <end position="351"/>
    </location>
</feature>
<feature type="compositionally biased region" description="Low complexity" evidence="4">
    <location>
        <begin position="236"/>
        <end position="245"/>
    </location>
</feature>
<dbReference type="RefSeq" id="XP_016626856.1">
    <property type="nucleotide sequence ID" value="XM_016782073.1"/>
</dbReference>
<gene>
    <name evidence="5" type="ORF">Z520_11585</name>
</gene>
<dbReference type="SUPFAM" id="SSF48403">
    <property type="entry name" value="Ankyrin repeat"/>
    <property type="match status" value="1"/>
</dbReference>
<feature type="compositionally biased region" description="Polar residues" evidence="4">
    <location>
        <begin position="283"/>
        <end position="296"/>
    </location>
</feature>
<dbReference type="InterPro" id="IPR051637">
    <property type="entry name" value="Ank_repeat_dom-contain_49"/>
</dbReference>
<dbReference type="VEuPathDB" id="FungiDB:Z520_11585"/>
<dbReference type="PROSITE" id="PS50088">
    <property type="entry name" value="ANK_REPEAT"/>
    <property type="match status" value="2"/>
</dbReference>
<dbReference type="PANTHER" id="PTHR24180:SF45">
    <property type="entry name" value="POLY [ADP-RIBOSE] POLYMERASE TANKYRASE"/>
    <property type="match status" value="1"/>
</dbReference>
<proteinExistence type="predicted"/>
<dbReference type="OrthoDB" id="4160849at2759"/>
<evidence type="ECO:0000256" key="1">
    <source>
        <dbReference type="ARBA" id="ARBA00022737"/>
    </source>
</evidence>
<dbReference type="EMBL" id="KN848101">
    <property type="protein sequence ID" value="KIX92733.1"/>
    <property type="molecule type" value="Genomic_DNA"/>
</dbReference>
<evidence type="ECO:0000256" key="4">
    <source>
        <dbReference type="SAM" id="MobiDB-lite"/>
    </source>
</evidence>
<dbReference type="InterPro" id="IPR036770">
    <property type="entry name" value="Ankyrin_rpt-contain_sf"/>
</dbReference>
<dbReference type="PRINTS" id="PR01415">
    <property type="entry name" value="ANKYRIN"/>
</dbReference>
<dbReference type="PROSITE" id="PS50297">
    <property type="entry name" value="ANK_REP_REGION"/>
    <property type="match status" value="2"/>
</dbReference>
<dbReference type="Pfam" id="PF12796">
    <property type="entry name" value="Ank_2"/>
    <property type="match status" value="1"/>
</dbReference>
<dbReference type="STRING" id="1442371.A0A0D2K8Q3"/>
<feature type="repeat" description="ANK" evidence="3">
    <location>
        <begin position="407"/>
        <end position="439"/>
    </location>
</feature>
<dbReference type="PANTHER" id="PTHR24180">
    <property type="entry name" value="CYCLIN-DEPENDENT KINASE INHIBITOR 2C-RELATED"/>
    <property type="match status" value="1"/>
</dbReference>
<name>A0A0D2K8Q3_9EURO</name>
<organism evidence="5 6">
    <name type="scientific">Fonsecaea multimorphosa CBS 102226</name>
    <dbReference type="NCBI Taxonomy" id="1442371"/>
    <lineage>
        <taxon>Eukaryota</taxon>
        <taxon>Fungi</taxon>
        <taxon>Dikarya</taxon>
        <taxon>Ascomycota</taxon>
        <taxon>Pezizomycotina</taxon>
        <taxon>Eurotiomycetes</taxon>
        <taxon>Chaetothyriomycetidae</taxon>
        <taxon>Chaetothyriales</taxon>
        <taxon>Herpotrichiellaceae</taxon>
        <taxon>Fonsecaea</taxon>
    </lineage>
</organism>
<sequence>MSFGFSASDVIALLNLARGVYKGWKRACGDYAEITRELDAFKNIIARVEVETRAPSSLLQRDPQALKECRKLLKGCSPLLEGLRKILREYSSLGTDQKSTWERIRFQSSSLQSLRDELVRKTTCLHAYLSALGFSSLGRIENGMSSLGRIANEIFPQLLDKMTDLARQSRNRNASLSSLTTYDNDDKTVWQEFRRDLCTSGFRSSDIRQFAPALKTFLRQLQSTGYLDEENPQEFSSSPSPQRSPSVDRETQRQTPFTDIWIQLANENQYVDEARVDGKGKQRSTSQYSLPNNLPSENIPEHDSQPKHPSTEHLQSFIGNKRLTNEQPQFTDNEITSGDDEDCSDLYSESSGDEVEAAGELLAEGSDISISCTDIATQLFKASLNGRFQEVDLLLMRGVDITATDEEGWTALHYASLGGHAEIVELLMANGAEFTITDEEGWAPLHCASDRGHVDVTILLLRNGADVTAMDKSMITPLERAKLREHVELAELLQESFRSLGGISQANVF</sequence>
<feature type="compositionally biased region" description="Polar residues" evidence="4">
    <location>
        <begin position="325"/>
        <end position="336"/>
    </location>
</feature>
<dbReference type="Gene3D" id="1.25.40.20">
    <property type="entry name" value="Ankyrin repeat-containing domain"/>
    <property type="match status" value="1"/>
</dbReference>
<evidence type="ECO:0000256" key="2">
    <source>
        <dbReference type="ARBA" id="ARBA00023043"/>
    </source>
</evidence>